<proteinExistence type="predicted"/>
<sequence>MAHSTLHATRTPRWSPALVADLEQAASPASAAALLASAGVPVFPCVPLQKNPLTEHGFHDGSAEPTTVAEWWHRWPDANVAMPTGFASGVDVVDIDVHASGSGFDALEQARSVGLLGTPAWVVSTPAGGLHACFLRAGSDEQRSWQVPGRHVDFRGDGGYVVLPPSTVLQPDGEARPYQVVNVATRQPDSVDATALRHFLEPPRPTRPPAELPRAGARPDRLAAWVATLSEGERNRGLFWASCRMAETGERFDVTAAALGNAAQSAGLTEREAMTTIRSAYRIATCLEPAPARGGRLGPSRATEGVRL</sequence>
<evidence type="ECO:0000313" key="4">
    <source>
        <dbReference type="Proteomes" id="UP001240447"/>
    </source>
</evidence>
<name>A0ABT9NSZ1_9ACTN</name>
<accession>A0ABT9NSZ1</accession>
<evidence type="ECO:0000313" key="3">
    <source>
        <dbReference type="EMBL" id="MDP9823304.1"/>
    </source>
</evidence>
<dbReference type="InterPro" id="IPR015330">
    <property type="entry name" value="DNA_primase/pol_bifunc_N"/>
</dbReference>
<dbReference type="InterPro" id="IPR014820">
    <property type="entry name" value="PriCT_1"/>
</dbReference>
<dbReference type="RefSeq" id="WP_306825271.1">
    <property type="nucleotide sequence ID" value="NZ_JAUSQM010000001.1"/>
</dbReference>
<dbReference type="EMBL" id="JAUSQM010000001">
    <property type="protein sequence ID" value="MDP9823304.1"/>
    <property type="molecule type" value="Genomic_DNA"/>
</dbReference>
<reference evidence="3 4" key="1">
    <citation type="submission" date="2023-07" db="EMBL/GenBank/DDBJ databases">
        <title>Sequencing the genomes of 1000 actinobacteria strains.</title>
        <authorList>
            <person name="Klenk H.-P."/>
        </authorList>
    </citation>
    <scope>NUCLEOTIDE SEQUENCE [LARGE SCALE GENOMIC DNA]</scope>
    <source>
        <strain evidence="3 4">GD13</strain>
    </source>
</reference>
<organism evidence="3 4">
    <name type="scientific">Nocardioides massiliensis</name>
    <dbReference type="NCBI Taxonomy" id="1325935"/>
    <lineage>
        <taxon>Bacteria</taxon>
        <taxon>Bacillati</taxon>
        <taxon>Actinomycetota</taxon>
        <taxon>Actinomycetes</taxon>
        <taxon>Propionibacteriales</taxon>
        <taxon>Nocardioidaceae</taxon>
        <taxon>Nocardioides</taxon>
    </lineage>
</organism>
<feature type="domain" description="DNA primase/polymerase bifunctional N-terminal" evidence="2">
    <location>
        <begin position="32"/>
        <end position="222"/>
    </location>
</feature>
<feature type="domain" description="Primase C-terminal 1" evidence="1">
    <location>
        <begin position="223"/>
        <end position="284"/>
    </location>
</feature>
<dbReference type="SMART" id="SM00943">
    <property type="entry name" value="Prim-Pol"/>
    <property type="match status" value="1"/>
</dbReference>
<dbReference type="SMART" id="SM00942">
    <property type="entry name" value="PriCT_1"/>
    <property type="match status" value="1"/>
</dbReference>
<dbReference type="SUPFAM" id="SSF56747">
    <property type="entry name" value="Prim-pol domain"/>
    <property type="match status" value="1"/>
</dbReference>
<evidence type="ECO:0000259" key="2">
    <source>
        <dbReference type="SMART" id="SM00943"/>
    </source>
</evidence>
<gene>
    <name evidence="3" type="ORF">J2S59_003113</name>
</gene>
<evidence type="ECO:0000259" key="1">
    <source>
        <dbReference type="SMART" id="SM00942"/>
    </source>
</evidence>
<dbReference type="CDD" id="cd04859">
    <property type="entry name" value="Prim_Pol"/>
    <property type="match status" value="1"/>
</dbReference>
<dbReference type="Proteomes" id="UP001240447">
    <property type="component" value="Unassembled WGS sequence"/>
</dbReference>
<comment type="caution">
    <text evidence="3">The sequence shown here is derived from an EMBL/GenBank/DDBJ whole genome shotgun (WGS) entry which is preliminary data.</text>
</comment>
<protein>
    <recommendedName>
        <fullName evidence="5">DNA primase</fullName>
    </recommendedName>
</protein>
<keyword evidence="4" id="KW-1185">Reference proteome</keyword>
<dbReference type="Pfam" id="PF09250">
    <property type="entry name" value="Prim-Pol"/>
    <property type="match status" value="1"/>
</dbReference>
<evidence type="ECO:0008006" key="5">
    <source>
        <dbReference type="Google" id="ProtNLM"/>
    </source>
</evidence>